<dbReference type="PROSITE" id="PS51233">
    <property type="entry name" value="VWFD"/>
    <property type="match status" value="2"/>
</dbReference>
<evidence type="ECO:0000313" key="5">
    <source>
        <dbReference type="Proteomes" id="UP001295423"/>
    </source>
</evidence>
<feature type="compositionally biased region" description="Acidic residues" evidence="1">
    <location>
        <begin position="1977"/>
        <end position="2009"/>
    </location>
</feature>
<sequence length="2296" mass="254682">MKFSSTLLSLAAVAAFPSIANAASTPTCEEQSGCIQFSVNKLNSDSCGLGGECAVEVCMQVKNSFPGCAKDDTFSHMCMQSDSNGCPAWKDADKTIPLLGGVEDGGSCQSGKKYGEGSGAGDQIFLGKCEEKSDITMCQEGKPGQTLYWILKDGNEKNNPSEDKTFTLPFALNGADTGCTSDVRCWNDEYNCGATYKKAQAPKERTWAFTIPSSNGGSCDACGTPALPPTWTPFAERTVNGVFSNDVSPARLTAHMNANPDAIIHRHCPSCSKDSHKDIYYKRVTPVPDQAAFDADSGDATDFVDIFVKNWMSTPSNAINTDFKLYSSYEDAVEDANAWTYCNYDDDWVGFPRDCGPTGFTPGQWISIHSGTWTFEVTGEVPVLVEEPTVWTTFASKDATYSSNVSGASLTAHMNANADAIIHRNCPDCADSHKDIYYKRLTPVPDPATFDADSGKAKNFVDLFTDNWVDTPSNKLNVDFKLYSTYEDAALDNKGWSFCNYNSAGVGFPRDCGPTGNKGGQWINDENWSKKYTFRVTGEVSNLVDEPAEWTTFVSKDGTTISNSVSAARLTAHVNENGAIIRRICPTCQSKDHKEIYYKRITPVPNQDDFASAPKVFDFVDLFANAWTSSPNNEINVDFKLYSTYEDAVLDNSAWSYCNYDSSQVGFPRDCGPTGFAPNQWTTTRTWGKDFVFEVEGTVLFHELDTVWTEVASVTSGTFEQNEDVTAESLAAHVEQEGAIIHRSCPSCADTHKDIYYKRITPIPAQSDFDGATPDNFLDLFTENWFSTPSNKLDIDFKLYSSYDDAFLDVNAWTYCNYDNEHVGFPGDCGPTGSEADQWNSKSQTGKDYTLYAAGVIPLPAYNEWDVIASSAANVKNVEVDDAMLRQHLATTNGIIRRFCPGCSDPLHKEIYYKRITPLPEPSEFDGTTPEDFLDLFLNNWFDQPKNELNVDFELYSTYLDARTGENKWAYCNYNDATVGFPRDCGPQGKLGNGWISMSKHWTRDFSFEVEGNLEPVIQAASLSAIEEWTVVAEATHTTKTKYYASEAHVMKHVVDSTNGIIRRLCPSCAESHKEIYYRRLTSFPTVDEYKNSASAASSFMDMMINNWYSYPKNVLDTDFALFSTYEDALAGINAWNFCNYDNSGVGFPRDCGPNGFVASQWTSFERNTGRLFAFSVEGSVPPEPELAALADSEGWTGVARKSAGIPYQCLSDEEFRTQMEATNGIVRRLCPSCTNPTHREIYYRRITPIPDQSEFETSDAKNFLDLFLDNWMKEPSNELNIDFELYSTYEDARKGRSKWTYCNYDDSGVGFPRDCGPHSFTPSQWTSTSRRSQDFVFEVEGNFATDNECKPPPKACVATGWGDPHMITFDGLKYDAHAIGEVIMMMSQDSDLMVQARLEKVVGHGADPAATTGVAIRENPMADGTEYPLVQVSMTSGENPPLTLFNCPVELYIDQVKQEDLFAGYHSNDVKVEVHMNTGRIHIEYPDLQLNLKVLQFMDLCHFTVTYALLNDCRPEESIIGLLGSPDDDATNDWMKRDGTVVDLPSGGLSSFFFGPAYEYVTQNWCIYTENESLFTYQPGYNFTYYEHCGVDYNPELERSLEEATPEQLEKCGDGNTACLLEAVNLGEGAADQSLETPGADEEEPEEIKLLKTEASSIISDIVLEVPDTPPADGDCPVCRAVGWGDPHIITFDGVSYDVHVKGELTFLKSTDPENDFTIQARTVAVKNHPKGPAVTSGVLVHKTGQPTIQVSLGEDEGSELATGFTVSNNECPVQLFVDGEARDITTGTGLADATVQVKGNRIVVEYLDLQMRMDMSVRSWRDECHFSVTYFLADCPCDGSLVGILGQPDGEWSNDWHEPDGTPVDIPRSSRKRRGREAYDYSLTWCLGRDASHFTYEPDMSHGDFDLCTGIKGDDNYDVDVDEIIEEASPEVIEQCTTDNTLDEGCVIECVFLGEGACDEYVEIVQNTQTADIPDTPEETLEETPEDTPDLPDIDDTPDDTPEDDTDVGTSDNSNTSPTDTEGIPEDNDTPAEENDTPSGSLGDPHFRAWNNDHFEYHGQCDLMLAKDPDFADGLGIEVEIRTKLVRFWSYIKSAAIRIGDDILEVQGSADPEVGVTEYWMNLEYQGPIKTLGGFPVTVSARSQRKRSFVIDLSSKFPGEKIEISTFREFVKVDFIKSSEASFGNAVGMLGDKKTGKLLGRDGTEMDDFYALGAQWQVRPDENMLFHRAEDPQFPKACVIPEDPQGERRRRLDEQSVTVDQAEAACAALKNPLDRKDCVYDILATQDLDMVGAF</sequence>
<accession>A0AAD2FKH8</accession>
<feature type="chain" id="PRO_5042077568" description="VWFD domain-containing protein" evidence="2">
    <location>
        <begin position="23"/>
        <end position="2296"/>
    </location>
</feature>
<feature type="domain" description="VWFD" evidence="3">
    <location>
        <begin position="1680"/>
        <end position="1895"/>
    </location>
</feature>
<name>A0AAD2FKH8_9STRA</name>
<organism evidence="4 5">
    <name type="scientific">Cylindrotheca closterium</name>
    <dbReference type="NCBI Taxonomy" id="2856"/>
    <lineage>
        <taxon>Eukaryota</taxon>
        <taxon>Sar</taxon>
        <taxon>Stramenopiles</taxon>
        <taxon>Ochrophyta</taxon>
        <taxon>Bacillariophyta</taxon>
        <taxon>Bacillariophyceae</taxon>
        <taxon>Bacillariophycidae</taxon>
        <taxon>Bacillariales</taxon>
        <taxon>Bacillariaceae</taxon>
        <taxon>Cylindrotheca</taxon>
    </lineage>
</organism>
<evidence type="ECO:0000313" key="4">
    <source>
        <dbReference type="EMBL" id="CAJ1937648.1"/>
    </source>
</evidence>
<feature type="compositionally biased region" description="Low complexity" evidence="1">
    <location>
        <begin position="2012"/>
        <end position="2023"/>
    </location>
</feature>
<keyword evidence="5" id="KW-1185">Reference proteome</keyword>
<evidence type="ECO:0000256" key="2">
    <source>
        <dbReference type="SAM" id="SignalP"/>
    </source>
</evidence>
<keyword evidence="2" id="KW-0732">Signal</keyword>
<reference evidence="4" key="1">
    <citation type="submission" date="2023-08" db="EMBL/GenBank/DDBJ databases">
        <authorList>
            <person name="Audoor S."/>
            <person name="Bilcke G."/>
        </authorList>
    </citation>
    <scope>NUCLEOTIDE SEQUENCE</scope>
</reference>
<comment type="caution">
    <text evidence="4">The sequence shown here is derived from an EMBL/GenBank/DDBJ whole genome shotgun (WGS) entry which is preliminary data.</text>
</comment>
<proteinExistence type="predicted"/>
<dbReference type="PANTHER" id="PTHR13802">
    <property type="entry name" value="MUCIN 4-RELATED"/>
    <property type="match status" value="1"/>
</dbReference>
<feature type="region of interest" description="Disordered" evidence="1">
    <location>
        <begin position="1854"/>
        <end position="1873"/>
    </location>
</feature>
<protein>
    <recommendedName>
        <fullName evidence="3">VWFD domain-containing protein</fullName>
    </recommendedName>
</protein>
<evidence type="ECO:0000256" key="1">
    <source>
        <dbReference type="SAM" id="MobiDB-lite"/>
    </source>
</evidence>
<dbReference type="PANTHER" id="PTHR13802:SF52">
    <property type="entry name" value="MUCIN-4"/>
    <property type="match status" value="1"/>
</dbReference>
<dbReference type="EMBL" id="CAKOGP040000668">
    <property type="protein sequence ID" value="CAJ1937648.1"/>
    <property type="molecule type" value="Genomic_DNA"/>
</dbReference>
<dbReference type="Pfam" id="PF00094">
    <property type="entry name" value="VWD"/>
    <property type="match status" value="1"/>
</dbReference>
<dbReference type="InterPro" id="IPR001846">
    <property type="entry name" value="VWF_type-D"/>
</dbReference>
<gene>
    <name evidence="4" type="ORF">CYCCA115_LOCUS5749</name>
</gene>
<feature type="region of interest" description="Disordered" evidence="1">
    <location>
        <begin position="1971"/>
        <end position="2049"/>
    </location>
</feature>
<feature type="signal peptide" evidence="2">
    <location>
        <begin position="1"/>
        <end position="22"/>
    </location>
</feature>
<dbReference type="InterPro" id="IPR051495">
    <property type="entry name" value="Epithelial_Barrier/Signaling"/>
</dbReference>
<feature type="compositionally biased region" description="Acidic residues" evidence="1">
    <location>
        <begin position="2025"/>
        <end position="2038"/>
    </location>
</feature>
<feature type="domain" description="VWFD" evidence="3">
    <location>
        <begin position="1357"/>
        <end position="1568"/>
    </location>
</feature>
<evidence type="ECO:0000259" key="3">
    <source>
        <dbReference type="PROSITE" id="PS51233"/>
    </source>
</evidence>
<dbReference type="Proteomes" id="UP001295423">
    <property type="component" value="Unassembled WGS sequence"/>
</dbReference>